<evidence type="ECO:0000256" key="1">
    <source>
        <dbReference type="SAM" id="MobiDB-lite"/>
    </source>
</evidence>
<sequence>MPPLARTAEQEEVYAKRPRLEQQTQQQSNSGDSTESPSFQAQCKWKIAHDELCGLVFGDPDLMFAHLAEAHVGQRRKRVSLDCSWDGCPHAAKPFSKRDHIISHFR</sequence>
<reference evidence="2" key="1">
    <citation type="submission" date="2020-05" db="EMBL/GenBank/DDBJ databases">
        <title>Phylogenomic resolution of chytrid fungi.</title>
        <authorList>
            <person name="Stajich J.E."/>
            <person name="Amses K."/>
            <person name="Simmons R."/>
            <person name="Seto K."/>
            <person name="Myers J."/>
            <person name="Bonds A."/>
            <person name="Quandt C.A."/>
            <person name="Barry K."/>
            <person name="Liu P."/>
            <person name="Grigoriev I."/>
            <person name="Longcore J.E."/>
            <person name="James T.Y."/>
        </authorList>
    </citation>
    <scope>NUCLEOTIDE SEQUENCE</scope>
    <source>
        <strain evidence="2">JEL0513</strain>
    </source>
</reference>
<dbReference type="Gene3D" id="3.30.160.60">
    <property type="entry name" value="Classic Zinc Finger"/>
    <property type="match status" value="1"/>
</dbReference>
<dbReference type="EMBL" id="JADGJH010005970">
    <property type="protein sequence ID" value="KAJ3078610.1"/>
    <property type="molecule type" value="Genomic_DNA"/>
</dbReference>
<evidence type="ECO:0000313" key="3">
    <source>
        <dbReference type="Proteomes" id="UP001211907"/>
    </source>
</evidence>
<evidence type="ECO:0008006" key="4">
    <source>
        <dbReference type="Google" id="ProtNLM"/>
    </source>
</evidence>
<keyword evidence="3" id="KW-1185">Reference proteome</keyword>
<accession>A0AAD5SM53</accession>
<gene>
    <name evidence="2" type="ORF">HK100_010661</name>
</gene>
<dbReference type="Proteomes" id="UP001211907">
    <property type="component" value="Unassembled WGS sequence"/>
</dbReference>
<comment type="caution">
    <text evidence="2">The sequence shown here is derived from an EMBL/GenBank/DDBJ whole genome shotgun (WGS) entry which is preliminary data.</text>
</comment>
<dbReference type="AlphaFoldDB" id="A0AAD5SM53"/>
<evidence type="ECO:0000313" key="2">
    <source>
        <dbReference type="EMBL" id="KAJ3078610.1"/>
    </source>
</evidence>
<feature type="non-terminal residue" evidence="2">
    <location>
        <position position="106"/>
    </location>
</feature>
<feature type="compositionally biased region" description="Polar residues" evidence="1">
    <location>
        <begin position="21"/>
        <end position="40"/>
    </location>
</feature>
<proteinExistence type="predicted"/>
<name>A0AAD5SM53_9FUNG</name>
<organism evidence="2 3">
    <name type="scientific">Physocladia obscura</name>
    <dbReference type="NCBI Taxonomy" id="109957"/>
    <lineage>
        <taxon>Eukaryota</taxon>
        <taxon>Fungi</taxon>
        <taxon>Fungi incertae sedis</taxon>
        <taxon>Chytridiomycota</taxon>
        <taxon>Chytridiomycota incertae sedis</taxon>
        <taxon>Chytridiomycetes</taxon>
        <taxon>Chytridiales</taxon>
        <taxon>Chytriomycetaceae</taxon>
        <taxon>Physocladia</taxon>
    </lineage>
</organism>
<feature type="region of interest" description="Disordered" evidence="1">
    <location>
        <begin position="1"/>
        <end position="40"/>
    </location>
</feature>
<protein>
    <recommendedName>
        <fullName evidence="4">C2H2-type domain-containing protein</fullName>
    </recommendedName>
</protein>